<protein>
    <submittedName>
        <fullName evidence="1">Uncharacterized protein</fullName>
    </submittedName>
</protein>
<comment type="caution">
    <text evidence="1">The sequence shown here is derived from an EMBL/GenBank/DDBJ whole genome shotgun (WGS) entry which is preliminary data.</text>
</comment>
<reference evidence="1 2" key="1">
    <citation type="journal article" date="2024" name="BMC Genomics">
        <title>De novo assembly and annotation of Popillia japonica's genome with initial clues to its potential as an invasive pest.</title>
        <authorList>
            <person name="Cucini C."/>
            <person name="Boschi S."/>
            <person name="Funari R."/>
            <person name="Cardaioli E."/>
            <person name="Iannotti N."/>
            <person name="Marturano G."/>
            <person name="Paoli F."/>
            <person name="Bruttini M."/>
            <person name="Carapelli A."/>
            <person name="Frati F."/>
            <person name="Nardi F."/>
        </authorList>
    </citation>
    <scope>NUCLEOTIDE SEQUENCE [LARGE SCALE GENOMIC DNA]</scope>
    <source>
        <strain evidence="1">DMR45628</strain>
    </source>
</reference>
<name>A0AAW1HXW1_POPJA</name>
<sequence>MKTSEINTWGDFMQKLIETFIIDEGTTSKWKKMVDRVQKRDVRIACYFHEWVKLCADLKQNVIESKKQVLVDKFMKGQLWDVPLLGERTFFLNKTDKFMKGQLWDVPLLGERTFFLNKSRSKWICAGLSTDFNFEPVIKIAGIKKQCVAFNEEEWERFLSESMNLNKYFEYCRGIFPVCNIDDLRLTSECFDGITRILKIDKAGECVYLSYEGLQELWRLKGVILTRLALLKSLKFPEFYKNMIEYLSETDGDLNNEVEKMLNGVVSECACLASELSVFSFQKMHKDIANIRKGF</sequence>
<keyword evidence="2" id="KW-1185">Reference proteome</keyword>
<dbReference type="AlphaFoldDB" id="A0AAW1HXW1"/>
<dbReference type="EMBL" id="JASPKY010000833">
    <property type="protein sequence ID" value="KAK9681212.1"/>
    <property type="molecule type" value="Genomic_DNA"/>
</dbReference>
<proteinExistence type="predicted"/>
<accession>A0AAW1HXW1</accession>
<gene>
    <name evidence="1" type="ORF">QE152_g38484</name>
</gene>
<organism evidence="1 2">
    <name type="scientific">Popillia japonica</name>
    <name type="common">Japanese beetle</name>
    <dbReference type="NCBI Taxonomy" id="7064"/>
    <lineage>
        <taxon>Eukaryota</taxon>
        <taxon>Metazoa</taxon>
        <taxon>Ecdysozoa</taxon>
        <taxon>Arthropoda</taxon>
        <taxon>Hexapoda</taxon>
        <taxon>Insecta</taxon>
        <taxon>Pterygota</taxon>
        <taxon>Neoptera</taxon>
        <taxon>Endopterygota</taxon>
        <taxon>Coleoptera</taxon>
        <taxon>Polyphaga</taxon>
        <taxon>Scarabaeiformia</taxon>
        <taxon>Scarabaeidae</taxon>
        <taxon>Rutelinae</taxon>
        <taxon>Popillia</taxon>
    </lineage>
</organism>
<evidence type="ECO:0000313" key="1">
    <source>
        <dbReference type="EMBL" id="KAK9681212.1"/>
    </source>
</evidence>
<dbReference type="Proteomes" id="UP001458880">
    <property type="component" value="Unassembled WGS sequence"/>
</dbReference>
<evidence type="ECO:0000313" key="2">
    <source>
        <dbReference type="Proteomes" id="UP001458880"/>
    </source>
</evidence>